<dbReference type="InterPro" id="IPR037171">
    <property type="entry name" value="NagB/RpiA_transferase-like"/>
</dbReference>
<dbReference type="Proteomes" id="UP000494206">
    <property type="component" value="Unassembled WGS sequence"/>
</dbReference>
<dbReference type="Pfam" id="PF01182">
    <property type="entry name" value="Glucosamine_iso"/>
    <property type="match status" value="1"/>
</dbReference>
<dbReference type="InterPro" id="IPR006148">
    <property type="entry name" value="Glc/Gal-6P_isomerase"/>
</dbReference>
<feature type="domain" description="Glucosamine/galactosamine-6-phosphate isomerase" evidence="4">
    <location>
        <begin position="4"/>
        <end position="209"/>
    </location>
</feature>
<dbReference type="OrthoDB" id="432544at2759"/>
<comment type="function">
    <text evidence="2">Hydrolysis of 6-phosphogluconolactone to 6-phosphogluconate.</text>
</comment>
<evidence type="ECO:0000256" key="1">
    <source>
        <dbReference type="ARBA" id="ARBA00010662"/>
    </source>
</evidence>
<dbReference type="PANTHER" id="PTHR11054">
    <property type="entry name" value="6-PHOSPHOGLUCONOLACTONASE"/>
    <property type="match status" value="1"/>
</dbReference>
<dbReference type="NCBIfam" id="TIGR01198">
    <property type="entry name" value="pgl"/>
    <property type="match status" value="1"/>
</dbReference>
<dbReference type="Gene3D" id="3.40.50.1360">
    <property type="match status" value="1"/>
</dbReference>
<dbReference type="GO" id="GO:0017057">
    <property type="term" value="F:6-phosphogluconolactonase activity"/>
    <property type="evidence" value="ECO:0007669"/>
    <property type="project" value="UniProtKB-UniRule"/>
</dbReference>
<dbReference type="PANTHER" id="PTHR11054:SF0">
    <property type="entry name" value="6-PHOSPHOGLUCONOLACTONASE"/>
    <property type="match status" value="1"/>
</dbReference>
<evidence type="ECO:0000313" key="6">
    <source>
        <dbReference type="Proteomes" id="UP000494206"/>
    </source>
</evidence>
<reference evidence="5 6" key="1">
    <citation type="submission" date="2020-04" db="EMBL/GenBank/DDBJ databases">
        <authorList>
            <person name="Laetsch R D."/>
            <person name="Stevens L."/>
            <person name="Kumar S."/>
            <person name="Blaxter L. M."/>
        </authorList>
    </citation>
    <scope>NUCLEOTIDE SEQUENCE [LARGE SCALE GENOMIC DNA]</scope>
</reference>
<evidence type="ECO:0000256" key="3">
    <source>
        <dbReference type="SAM" id="MobiDB-lite"/>
    </source>
</evidence>
<evidence type="ECO:0000256" key="2">
    <source>
        <dbReference type="RuleBase" id="RU365095"/>
    </source>
</evidence>
<dbReference type="SUPFAM" id="SSF100950">
    <property type="entry name" value="NagB/RpiA/CoA transferase-like"/>
    <property type="match status" value="1"/>
</dbReference>
<proteinExistence type="inferred from homology"/>
<dbReference type="EMBL" id="CADEPM010000005">
    <property type="protein sequence ID" value="CAB3406713.1"/>
    <property type="molecule type" value="Genomic_DNA"/>
</dbReference>
<evidence type="ECO:0000259" key="4">
    <source>
        <dbReference type="Pfam" id="PF01182"/>
    </source>
</evidence>
<dbReference type="EC" id="3.1.1.31" evidence="2"/>
<dbReference type="GO" id="GO:0005975">
    <property type="term" value="P:carbohydrate metabolic process"/>
    <property type="evidence" value="ECO:0007669"/>
    <property type="project" value="UniProtKB-UniRule"/>
</dbReference>
<comment type="pathway">
    <text evidence="2">Carbohydrate degradation; pentose phosphate pathway; D-ribulose 5-phosphate from D-glucose 6-phosphate (oxidative stage): step 2/3.</text>
</comment>
<sequence length="249" mass="27878">MKFDIQEKVNYMAMQHGIISIGVSGGSMPSIVAEALSNIPDFQWDRVKIFVVDERNVEVDSAESNIGTYLRLIPKAHNKSLLNFTIYENHVKTAHMYEATLRKMLLPEQNGQYARFDILLLGVGPDGHTCSLFPGLDVPKLTDHHWVTAVSESPKPPSKRVTLTMPVLNNAKNLAFIITGKPKSHVVKSIYDGDKKYPASQVRPINNRLTLILDEDAASDLPRPLPTPKDAEKSPQKMEIDESREMDMS</sequence>
<evidence type="ECO:0000313" key="5">
    <source>
        <dbReference type="EMBL" id="CAB3406713.1"/>
    </source>
</evidence>
<dbReference type="AlphaFoldDB" id="A0A8S1EYL0"/>
<dbReference type="InterPro" id="IPR005900">
    <property type="entry name" value="6-phosphogluconolactonase_DevB"/>
</dbReference>
<protein>
    <recommendedName>
        <fullName evidence="2">6-phosphogluconolactonase</fullName>
        <shortName evidence="2">6PGL</shortName>
        <ecNumber evidence="2">3.1.1.31</ecNumber>
    </recommendedName>
</protein>
<dbReference type="CDD" id="cd01400">
    <property type="entry name" value="6PGL"/>
    <property type="match status" value="1"/>
</dbReference>
<dbReference type="GO" id="GO:0006098">
    <property type="term" value="P:pentose-phosphate shunt"/>
    <property type="evidence" value="ECO:0007669"/>
    <property type="project" value="InterPro"/>
</dbReference>
<comment type="catalytic activity">
    <reaction evidence="2">
        <text>6-phospho-D-glucono-1,5-lactone + H2O = 6-phospho-D-gluconate + H(+)</text>
        <dbReference type="Rhea" id="RHEA:12556"/>
        <dbReference type="ChEBI" id="CHEBI:15377"/>
        <dbReference type="ChEBI" id="CHEBI:15378"/>
        <dbReference type="ChEBI" id="CHEBI:57955"/>
        <dbReference type="ChEBI" id="CHEBI:58759"/>
        <dbReference type="EC" id="3.1.1.31"/>
    </reaction>
</comment>
<feature type="region of interest" description="Disordered" evidence="3">
    <location>
        <begin position="216"/>
        <end position="249"/>
    </location>
</feature>
<gene>
    <name evidence="5" type="ORF">CBOVIS_LOCUS8748</name>
</gene>
<feature type="compositionally biased region" description="Basic and acidic residues" evidence="3">
    <location>
        <begin position="229"/>
        <end position="249"/>
    </location>
</feature>
<comment type="similarity">
    <text evidence="1 2">Belongs to the glucosamine/galactosamine-6-phosphate isomerase family. 6-phosphogluconolactonase subfamily.</text>
</comment>
<accession>A0A8S1EYL0</accession>
<dbReference type="InterPro" id="IPR039104">
    <property type="entry name" value="6PGL"/>
</dbReference>
<keyword evidence="2" id="KW-0378">Hydrolase</keyword>
<name>A0A8S1EYL0_9PELO</name>
<keyword evidence="6" id="KW-1185">Reference proteome</keyword>
<organism evidence="5 6">
    <name type="scientific">Caenorhabditis bovis</name>
    <dbReference type="NCBI Taxonomy" id="2654633"/>
    <lineage>
        <taxon>Eukaryota</taxon>
        <taxon>Metazoa</taxon>
        <taxon>Ecdysozoa</taxon>
        <taxon>Nematoda</taxon>
        <taxon>Chromadorea</taxon>
        <taxon>Rhabditida</taxon>
        <taxon>Rhabditina</taxon>
        <taxon>Rhabditomorpha</taxon>
        <taxon>Rhabditoidea</taxon>
        <taxon>Rhabditidae</taxon>
        <taxon>Peloderinae</taxon>
        <taxon>Caenorhabditis</taxon>
    </lineage>
</organism>
<comment type="caution">
    <text evidence="5">The sequence shown here is derived from an EMBL/GenBank/DDBJ whole genome shotgun (WGS) entry which is preliminary data.</text>
</comment>